<dbReference type="AlphaFoldDB" id="A0A2S9GYE3"/>
<keyword evidence="2" id="KW-1185">Reference proteome</keyword>
<dbReference type="Proteomes" id="UP000237839">
    <property type="component" value="Unassembled WGS sequence"/>
</dbReference>
<protein>
    <recommendedName>
        <fullName evidence="3">DUF4279 domain-containing protein</fullName>
    </recommendedName>
</protein>
<reference evidence="1 2" key="1">
    <citation type="submission" date="2018-02" db="EMBL/GenBank/DDBJ databases">
        <title>Solimicrobium silvestre gen. nov., sp. nov., isolated from alpine forest soil.</title>
        <authorList>
            <person name="Margesin R."/>
            <person name="Albuquerque L."/>
            <person name="Zhang D.-C."/>
            <person name="Froufe H.J.C."/>
            <person name="Severino R."/>
            <person name="Roxo I."/>
            <person name="Egas C."/>
            <person name="Da Costa M.S."/>
        </authorList>
    </citation>
    <scope>NUCLEOTIDE SEQUENCE [LARGE SCALE GENOMIC DNA]</scope>
    <source>
        <strain evidence="1 2">S20-91</strain>
    </source>
</reference>
<dbReference type="EMBL" id="PUGF01000011">
    <property type="protein sequence ID" value="PRC92731.1"/>
    <property type="molecule type" value="Genomic_DNA"/>
</dbReference>
<evidence type="ECO:0008006" key="3">
    <source>
        <dbReference type="Google" id="ProtNLM"/>
    </source>
</evidence>
<proteinExistence type="predicted"/>
<dbReference type="RefSeq" id="WP_105532230.1">
    <property type="nucleotide sequence ID" value="NZ_PUGF01000011.1"/>
</dbReference>
<evidence type="ECO:0000313" key="2">
    <source>
        <dbReference type="Proteomes" id="UP000237839"/>
    </source>
</evidence>
<accession>A0A2S9GYE3</accession>
<sequence length="135" mass="15047">MSCIFRVSGDGLDVDALILRNKLAANRIWRRGEPRLLKGRIHSNAGANYIASQADLDQFEIQIQETIVFLEKNLSEILAIACFPGVDDARLDFGVVYQENFVESTYLSPKLLKLIAQAGIGVEISRYASRTDDQS</sequence>
<evidence type="ECO:0000313" key="1">
    <source>
        <dbReference type="EMBL" id="PRC92731.1"/>
    </source>
</evidence>
<organism evidence="1 2">
    <name type="scientific">Solimicrobium silvestre</name>
    <dbReference type="NCBI Taxonomy" id="2099400"/>
    <lineage>
        <taxon>Bacteria</taxon>
        <taxon>Pseudomonadati</taxon>
        <taxon>Pseudomonadota</taxon>
        <taxon>Betaproteobacteria</taxon>
        <taxon>Burkholderiales</taxon>
        <taxon>Oxalobacteraceae</taxon>
        <taxon>Solimicrobium</taxon>
    </lineage>
</organism>
<name>A0A2S9GYE3_9BURK</name>
<dbReference type="OrthoDB" id="1358056at2"/>
<gene>
    <name evidence="1" type="ORF">S2091_2461</name>
</gene>
<comment type="caution">
    <text evidence="1">The sequence shown here is derived from an EMBL/GenBank/DDBJ whole genome shotgun (WGS) entry which is preliminary data.</text>
</comment>